<evidence type="ECO:0000256" key="5">
    <source>
        <dbReference type="ARBA" id="ARBA00022525"/>
    </source>
</evidence>
<evidence type="ECO:0000256" key="15">
    <source>
        <dbReference type="SAM" id="MobiDB-lite"/>
    </source>
</evidence>
<evidence type="ECO:0000256" key="9">
    <source>
        <dbReference type="ARBA" id="ARBA00023026"/>
    </source>
</evidence>
<evidence type="ECO:0000256" key="12">
    <source>
        <dbReference type="ARBA" id="ARBA00023326"/>
    </source>
</evidence>
<dbReference type="SMART" id="SM00257">
    <property type="entry name" value="LysM"/>
    <property type="match status" value="2"/>
</dbReference>
<evidence type="ECO:0000256" key="14">
    <source>
        <dbReference type="RuleBase" id="RU000489"/>
    </source>
</evidence>
<feature type="signal peptide" evidence="16">
    <location>
        <begin position="1"/>
        <end position="22"/>
    </location>
</feature>
<evidence type="ECO:0000256" key="11">
    <source>
        <dbReference type="ARBA" id="ARBA00023295"/>
    </source>
</evidence>
<evidence type="ECO:0000256" key="2">
    <source>
        <dbReference type="ARBA" id="ARBA00004613"/>
    </source>
</evidence>
<dbReference type="EMBL" id="SBHS01000027">
    <property type="protein sequence ID" value="TWU72498.1"/>
    <property type="molecule type" value="Genomic_DNA"/>
</dbReference>
<dbReference type="PROSITE" id="PS01095">
    <property type="entry name" value="GH18_1"/>
    <property type="match status" value="1"/>
</dbReference>
<dbReference type="InterPro" id="IPR018392">
    <property type="entry name" value="LysM"/>
</dbReference>
<evidence type="ECO:0000256" key="8">
    <source>
        <dbReference type="ARBA" id="ARBA00023024"/>
    </source>
</evidence>
<keyword evidence="10" id="KW-0119">Carbohydrate metabolism</keyword>
<dbReference type="InterPro" id="IPR036779">
    <property type="entry name" value="LysM_dom_sf"/>
</dbReference>
<dbReference type="InterPro" id="IPR001579">
    <property type="entry name" value="Glyco_hydro_18_chit_AS"/>
</dbReference>
<dbReference type="InterPro" id="IPR001223">
    <property type="entry name" value="Glyco_hydro18_cat"/>
</dbReference>
<keyword evidence="12" id="KW-0624">Polysaccharide degradation</keyword>
<feature type="compositionally biased region" description="Polar residues" evidence="15">
    <location>
        <begin position="1231"/>
        <end position="1240"/>
    </location>
</feature>
<dbReference type="SUPFAM" id="SSF51445">
    <property type="entry name" value="(Trans)glycosidases"/>
    <property type="match status" value="1"/>
</dbReference>
<feature type="compositionally biased region" description="Low complexity" evidence="15">
    <location>
        <begin position="1241"/>
        <end position="1260"/>
    </location>
</feature>
<dbReference type="Gene3D" id="3.10.50.10">
    <property type="match status" value="1"/>
</dbReference>
<sequence length="1547" mass="170032">MRLSLNTTLFFTFGLIINAVHAALNLDGTQATNPVGDGDPSPIGDIDTYDPDYHDCPLPCRDYSNPHSWIPYLSVQRLQRCKSPMILQISVRQSLDNPESAVLIRSCSATSRSQWGRVASSAMNIVVPNPKKSHDIVASSLDTAPACFSHGTPNKRNLTMASTADIKGAGDGRRAAELLRLMTEYFQDEDNCDESFIFGYHQKIAAGIYIGSGLGKQTAGTSLNAIADHLEMNSNASNHTTAEVCSSELQAEETFGISIDTTGDLAAVQRAVLAWSEGICATSNKILRPAGTIRDIQTWQIAKGNFSVSNDTLVTSSGLQGRSAGIEQWKALRPRNTCRYIRVNSGDGCATLVSRCGISGIDLYRHNPKPNLCSTLMPGDYICCSPGEPYKKPTPTRPKPNRDGTCAIHLIRDNDTCDKIAKLHGLTIRQLESWNKGKTWAWTECKDMLVGYNMCVSDGSAPMPPSQQGTQCGPLVPGTRPPKYKSISIADLNPCPLKACCSNWGFCGVSPAHCDVHQPDGGGPGSKKQGFQNTCVSHCGREIKLNSGPPAAFQRIGYYEAFASKRECLHLKAKDANTDGSYTHIHWAFADIDPVTWKPVINEGKDQWEDFKRLPKVKRILSLGGWAYSTEAATYNIIRNAIINHGQEFARNLARFVRDEGIDGVDIDWEYPGAPDILVGDRLIGQRSDGVNYLKFLTALKARMGSQKSVSIAAPASYWYLKAFPIDRIATVVDYIVYMTYDLHGQWDADNPNAFDECPSGRCIRSHVNLTETSNMLAMITKAGVPNNKIFVGEASYGRSFRMAEDGCWGPMCKFKGSRTDSFANPGRCTNTRGYLAYAEINEIIATGVDGKTFHDGSSNTDVLLFKGDYIGYMTPTTKDTRRADWRKLRFAGTIDWAVDLQRFSEDELANTDRPKSGEGCISGHDITPETAEMCEFACEHGFCPPSVCICDKKGKLKQLPAENKDVRGSAWDSFRLDMNRLCAFSCKYDKCPRDVCSDGLDQQDEEEEKGAREARPGSLSAYEVKKFNYGFCHLFENGGNAQTSINQCRGPCAEQLKEAEAEGRVSNYGCVGNFSLDEPIPWLSVPNLPSRIAPGRCVCDDMLVNIIAETVIEAMPVIAATACFMLMSAVKTVVEVGVKFIPGVGRALDAGLNMAATAAQMAAYIYPEGEDPAGAFNWWLSPCGRLSNLVPDDIKRAFEILSAVTDGVSGFKPPRNFKKGSGKKGDAGNPINQQRPRTLNNGGNKGNNNKSNKNTKTNSCKIKKGYSTRRVGVYKNTVQFRSCVQDRTVTENLVITSVHYDTNAKPTKVVKLCPNKFTQACYHYSSAVRVSPQWATITCPPEAGKPKWREDGSATLTWAAQHNGKGWKDEAHREEPFCDRDEYPPAYLLNKQDDAWKWSGSQDGNGQLIRYLPADDNRGAGKLWKGICFAGPVKALSDTDLIKKVRGAPAQKQHVDKNPSETATYAEVTVAQRPEWQMAFEHTANPLPNDGLDDNPCWPSKIAPQDPGFALLTFDPYYTSMYGKDQTKTKHPYTYDKPYNPPTNGA</sequence>
<evidence type="ECO:0000256" key="16">
    <source>
        <dbReference type="SAM" id="SignalP"/>
    </source>
</evidence>
<feature type="chain" id="PRO_5022915554" description="chitinase" evidence="16">
    <location>
        <begin position="23"/>
        <end position="1547"/>
    </location>
</feature>
<dbReference type="PANTHER" id="PTHR47700:SF2">
    <property type="entry name" value="CHITINASE"/>
    <property type="match status" value="1"/>
</dbReference>
<keyword evidence="5" id="KW-0964">Secreted</keyword>
<feature type="region of interest" description="Disordered" evidence="15">
    <location>
        <begin position="1213"/>
        <end position="1260"/>
    </location>
</feature>
<dbReference type="PROSITE" id="PS51910">
    <property type="entry name" value="GH18_2"/>
    <property type="match status" value="1"/>
</dbReference>
<comment type="similarity">
    <text evidence="3">Belongs to the glycosyl hydrolase 18 family. Chitinase class V subfamily.</text>
</comment>
<dbReference type="EC" id="3.2.1.14" evidence="4"/>
<feature type="domain" description="LysM" evidence="17">
    <location>
        <begin position="407"/>
        <end position="456"/>
    </location>
</feature>
<dbReference type="SMART" id="SM00270">
    <property type="entry name" value="ChtBD1"/>
    <property type="match status" value="1"/>
</dbReference>
<dbReference type="Gene3D" id="3.30.60.10">
    <property type="entry name" value="Endochitinase-like"/>
    <property type="match status" value="1"/>
</dbReference>
<dbReference type="InterPro" id="IPR001002">
    <property type="entry name" value="Chitin-bd_1"/>
</dbReference>
<comment type="similarity">
    <text evidence="13">Belongs to the secreted LysM effector family.</text>
</comment>
<dbReference type="PANTHER" id="PTHR47700">
    <property type="entry name" value="V CHITINASE, PUTATIVE (AFU_ORTHOLOGUE AFUA_6G13720)-RELATED"/>
    <property type="match status" value="1"/>
</dbReference>
<dbReference type="InterPro" id="IPR029070">
    <property type="entry name" value="Chitinase_insertion_sf"/>
</dbReference>
<dbReference type="GO" id="GO:0008061">
    <property type="term" value="F:chitin binding"/>
    <property type="evidence" value="ECO:0007669"/>
    <property type="project" value="UniProtKB-KW"/>
</dbReference>
<evidence type="ECO:0000256" key="10">
    <source>
        <dbReference type="ARBA" id="ARBA00023277"/>
    </source>
</evidence>
<keyword evidence="16" id="KW-0732">Signal</keyword>
<evidence type="ECO:0000259" key="18">
    <source>
        <dbReference type="PROSITE" id="PS51910"/>
    </source>
</evidence>
<evidence type="ECO:0000256" key="1">
    <source>
        <dbReference type="ARBA" id="ARBA00000822"/>
    </source>
</evidence>
<feature type="domain" description="LysM" evidence="17">
    <location>
        <begin position="339"/>
        <end position="384"/>
    </location>
</feature>
<feature type="domain" description="GH18" evidence="18">
    <location>
        <begin position="553"/>
        <end position="920"/>
    </location>
</feature>
<accession>A0A5C6G7E7</accession>
<dbReference type="SMART" id="SM00636">
    <property type="entry name" value="Glyco_18"/>
    <property type="match status" value="1"/>
</dbReference>
<feature type="region of interest" description="Disordered" evidence="15">
    <location>
        <begin position="1525"/>
        <end position="1547"/>
    </location>
</feature>
<evidence type="ECO:0000256" key="6">
    <source>
        <dbReference type="ARBA" id="ARBA00022669"/>
    </source>
</evidence>
<evidence type="ECO:0000313" key="20">
    <source>
        <dbReference type="Proteomes" id="UP000317257"/>
    </source>
</evidence>
<evidence type="ECO:0000256" key="4">
    <source>
        <dbReference type="ARBA" id="ARBA00012729"/>
    </source>
</evidence>
<dbReference type="Pfam" id="PF00187">
    <property type="entry name" value="Chitin_bind_1"/>
    <property type="match status" value="1"/>
</dbReference>
<name>A0A5C6G7E7_METRR</name>
<comment type="subcellular location">
    <subcellularLocation>
        <location evidence="2">Secreted</location>
    </subcellularLocation>
</comment>
<keyword evidence="8" id="KW-0146">Chitin degradation</keyword>
<evidence type="ECO:0000256" key="13">
    <source>
        <dbReference type="ARBA" id="ARBA00044955"/>
    </source>
</evidence>
<comment type="caution">
    <text evidence="19">The sequence shown here is derived from an EMBL/GenBank/DDBJ whole genome shotgun (WGS) entry which is preliminary data.</text>
</comment>
<dbReference type="SUPFAM" id="SSF57016">
    <property type="entry name" value="Plant lectins/antimicrobial peptides"/>
    <property type="match status" value="1"/>
</dbReference>
<dbReference type="SUPFAM" id="SSF54106">
    <property type="entry name" value="LysM domain"/>
    <property type="match status" value="1"/>
</dbReference>
<dbReference type="Proteomes" id="UP000317257">
    <property type="component" value="Unassembled WGS sequence"/>
</dbReference>
<dbReference type="Gene3D" id="3.20.20.80">
    <property type="entry name" value="Glycosidases"/>
    <property type="match status" value="1"/>
</dbReference>
<organism evidence="19 20">
    <name type="scientific">Metarhizium rileyi (strain RCEF 4871)</name>
    <name type="common">Nomuraea rileyi</name>
    <dbReference type="NCBI Taxonomy" id="1649241"/>
    <lineage>
        <taxon>Eukaryota</taxon>
        <taxon>Fungi</taxon>
        <taxon>Dikarya</taxon>
        <taxon>Ascomycota</taxon>
        <taxon>Pezizomycotina</taxon>
        <taxon>Sordariomycetes</taxon>
        <taxon>Hypocreomycetidae</taxon>
        <taxon>Hypocreales</taxon>
        <taxon>Clavicipitaceae</taxon>
        <taxon>Metarhizium</taxon>
    </lineage>
</organism>
<keyword evidence="7 14" id="KW-0378">Hydrolase</keyword>
<dbReference type="CDD" id="cd00035">
    <property type="entry name" value="ChtBD1"/>
    <property type="match status" value="1"/>
</dbReference>
<dbReference type="InterPro" id="IPR053214">
    <property type="entry name" value="LysM12-like"/>
</dbReference>
<evidence type="ECO:0000259" key="17">
    <source>
        <dbReference type="PROSITE" id="PS51782"/>
    </source>
</evidence>
<dbReference type="InterPro" id="IPR017853">
    <property type="entry name" value="GH"/>
</dbReference>
<proteinExistence type="inferred from homology"/>
<evidence type="ECO:0000313" key="19">
    <source>
        <dbReference type="EMBL" id="TWU72498.1"/>
    </source>
</evidence>
<reference evidence="20" key="1">
    <citation type="submission" date="2018-12" db="EMBL/GenBank/DDBJ databases">
        <title>The complete genome of Metarhizium rileyi, a key fungal pathogen of Lepidoptera.</title>
        <authorList>
            <person name="Binneck E."/>
            <person name="Lastra C.C.L."/>
            <person name="Sosa-Gomez D.R."/>
        </authorList>
    </citation>
    <scope>NUCLEOTIDE SEQUENCE [LARGE SCALE GENOMIC DNA]</scope>
    <source>
        <strain evidence="20">Cep018-CH2</strain>
    </source>
</reference>
<comment type="catalytic activity">
    <reaction evidence="1">
        <text>Random endo-hydrolysis of N-acetyl-beta-D-glucosaminide (1-&gt;4)-beta-linkages in chitin and chitodextrins.</text>
        <dbReference type="EC" id="3.2.1.14"/>
    </reaction>
</comment>
<dbReference type="PROSITE" id="PS51782">
    <property type="entry name" value="LYSM"/>
    <property type="match status" value="2"/>
</dbReference>
<dbReference type="GO" id="GO:0000272">
    <property type="term" value="P:polysaccharide catabolic process"/>
    <property type="evidence" value="ECO:0007669"/>
    <property type="project" value="UniProtKB-KW"/>
</dbReference>
<dbReference type="GO" id="GO:0008843">
    <property type="term" value="F:endochitinase activity"/>
    <property type="evidence" value="ECO:0007669"/>
    <property type="project" value="UniProtKB-EC"/>
</dbReference>
<dbReference type="Gene3D" id="3.10.350.10">
    <property type="entry name" value="LysM domain"/>
    <property type="match status" value="2"/>
</dbReference>
<dbReference type="SUPFAM" id="SSF54556">
    <property type="entry name" value="Chitinase insertion domain"/>
    <property type="match status" value="1"/>
</dbReference>
<evidence type="ECO:0000256" key="3">
    <source>
        <dbReference type="ARBA" id="ARBA00008682"/>
    </source>
</evidence>
<evidence type="ECO:0000256" key="7">
    <source>
        <dbReference type="ARBA" id="ARBA00022801"/>
    </source>
</evidence>
<dbReference type="GO" id="GO:0006032">
    <property type="term" value="P:chitin catabolic process"/>
    <property type="evidence" value="ECO:0007669"/>
    <property type="project" value="UniProtKB-KW"/>
</dbReference>
<dbReference type="InterPro" id="IPR011583">
    <property type="entry name" value="Chitinase_II/V-like_cat"/>
</dbReference>
<protein>
    <recommendedName>
        <fullName evidence="4">chitinase</fullName>
        <ecNumber evidence="4">3.2.1.14</ecNumber>
    </recommendedName>
</protein>
<gene>
    <name evidence="19" type="ORF">ED733_001941</name>
</gene>
<dbReference type="InterPro" id="IPR036861">
    <property type="entry name" value="Endochitinase-like_sf"/>
</dbReference>
<keyword evidence="6" id="KW-0147">Chitin-binding</keyword>
<keyword evidence="11 14" id="KW-0326">Glycosidase</keyword>
<dbReference type="GO" id="GO:0005576">
    <property type="term" value="C:extracellular region"/>
    <property type="evidence" value="ECO:0007669"/>
    <property type="project" value="UniProtKB-SubCell"/>
</dbReference>
<dbReference type="Pfam" id="PF00704">
    <property type="entry name" value="Glyco_hydro_18"/>
    <property type="match status" value="1"/>
</dbReference>
<dbReference type="CDD" id="cd00118">
    <property type="entry name" value="LysM"/>
    <property type="match status" value="1"/>
</dbReference>
<keyword evidence="9" id="KW-0843">Virulence</keyword>